<accession>A0A2I1M6Z6</accession>
<organism evidence="3 4">
    <name type="scientific">Alloscardovia omnicolens</name>
    <dbReference type="NCBI Taxonomy" id="419015"/>
    <lineage>
        <taxon>Bacteria</taxon>
        <taxon>Bacillati</taxon>
        <taxon>Actinomycetota</taxon>
        <taxon>Actinomycetes</taxon>
        <taxon>Bifidobacteriales</taxon>
        <taxon>Bifidobacteriaceae</taxon>
        <taxon>Alloscardovia</taxon>
    </lineage>
</organism>
<keyword evidence="1" id="KW-0472">Membrane</keyword>
<dbReference type="Proteomes" id="UP000242263">
    <property type="component" value="Unassembled WGS sequence"/>
</dbReference>
<reference evidence="3 4" key="1">
    <citation type="submission" date="2017-12" db="EMBL/GenBank/DDBJ databases">
        <title>Phylogenetic diversity of female urinary microbiome.</title>
        <authorList>
            <person name="Thomas-White K."/>
            <person name="Wolfe A.J."/>
        </authorList>
    </citation>
    <scope>NUCLEOTIDE SEQUENCE [LARGE SCALE GENOMIC DNA]</scope>
    <source>
        <strain evidence="3 4">UMB0064</strain>
    </source>
</reference>
<dbReference type="InterPro" id="IPR040811">
    <property type="entry name" value="SLATT_4"/>
</dbReference>
<evidence type="ECO:0000313" key="4">
    <source>
        <dbReference type="Proteomes" id="UP000242263"/>
    </source>
</evidence>
<dbReference type="EMBL" id="PKGU01000001">
    <property type="protein sequence ID" value="PKZ15903.1"/>
    <property type="molecule type" value="Genomic_DNA"/>
</dbReference>
<protein>
    <recommendedName>
        <fullName evidence="2">SMODS and SLOG-associating 2TM effector domain-containing protein</fullName>
    </recommendedName>
</protein>
<feature type="domain" description="SMODS and SLOG-associating 2TM effector" evidence="2">
    <location>
        <begin position="11"/>
        <end position="173"/>
    </location>
</feature>
<dbReference type="RefSeq" id="WP_049227430.1">
    <property type="nucleotide sequence ID" value="NZ_JAHACM010000002.1"/>
</dbReference>
<feature type="transmembrane region" description="Helical" evidence="1">
    <location>
        <begin position="68"/>
        <end position="87"/>
    </location>
</feature>
<keyword evidence="1" id="KW-1133">Transmembrane helix</keyword>
<dbReference type="Pfam" id="PF18186">
    <property type="entry name" value="SLATT_4"/>
    <property type="match status" value="1"/>
</dbReference>
<feature type="transmembrane region" description="Helical" evidence="1">
    <location>
        <begin position="42"/>
        <end position="62"/>
    </location>
</feature>
<gene>
    <name evidence="3" type="ORF">CYJ32_00150</name>
</gene>
<keyword evidence="1" id="KW-0812">Transmembrane</keyword>
<name>A0A2I1M6Z6_9BIFI</name>
<comment type="caution">
    <text evidence="3">The sequence shown here is derived from an EMBL/GenBank/DDBJ whole genome shotgun (WGS) entry which is preliminary data.</text>
</comment>
<evidence type="ECO:0000256" key="1">
    <source>
        <dbReference type="SAM" id="Phobius"/>
    </source>
</evidence>
<proteinExistence type="predicted"/>
<sequence>MESDKSYRARLKNQIKDACGKVIYTYTAHHKLADRLEKENKYVKNAQIILTALSSCGFFYSIITNKVISTWVGGIAAVLSLCLNLYAKEYKIQSEVSQHRNAANVLWGIREGYVSLLVDFEVLDDSEIQKKRDVLCNKVSEVNNNYPATDERSYRAAQKVLQKEEEQTFKENEVDSILPNGIDK</sequence>
<evidence type="ECO:0000259" key="2">
    <source>
        <dbReference type="Pfam" id="PF18186"/>
    </source>
</evidence>
<evidence type="ECO:0000313" key="3">
    <source>
        <dbReference type="EMBL" id="PKZ15903.1"/>
    </source>
</evidence>
<dbReference type="NCBIfam" id="NF033632">
    <property type="entry name" value="SLATT_4"/>
    <property type="match status" value="1"/>
</dbReference>
<dbReference type="AlphaFoldDB" id="A0A2I1M6Z6"/>